<reference evidence="1" key="1">
    <citation type="journal article" date="2023" name="G3 (Bethesda)">
        <title>A reference genome for the long-term kleptoplast-retaining sea slug Elysia crispata morphotype clarki.</title>
        <authorList>
            <person name="Eastman K.E."/>
            <person name="Pendleton A.L."/>
            <person name="Shaikh M.A."/>
            <person name="Suttiyut T."/>
            <person name="Ogas R."/>
            <person name="Tomko P."/>
            <person name="Gavelis G."/>
            <person name="Widhalm J.R."/>
            <person name="Wisecaver J.H."/>
        </authorList>
    </citation>
    <scope>NUCLEOTIDE SEQUENCE</scope>
    <source>
        <strain evidence="1">ECLA1</strain>
    </source>
</reference>
<organism evidence="1 2">
    <name type="scientific">Elysia crispata</name>
    <name type="common">lettuce slug</name>
    <dbReference type="NCBI Taxonomy" id="231223"/>
    <lineage>
        <taxon>Eukaryota</taxon>
        <taxon>Metazoa</taxon>
        <taxon>Spiralia</taxon>
        <taxon>Lophotrochozoa</taxon>
        <taxon>Mollusca</taxon>
        <taxon>Gastropoda</taxon>
        <taxon>Heterobranchia</taxon>
        <taxon>Euthyneura</taxon>
        <taxon>Panpulmonata</taxon>
        <taxon>Sacoglossa</taxon>
        <taxon>Placobranchoidea</taxon>
        <taxon>Plakobranchidae</taxon>
        <taxon>Elysia</taxon>
    </lineage>
</organism>
<evidence type="ECO:0000313" key="1">
    <source>
        <dbReference type="EMBL" id="KAK3746188.1"/>
    </source>
</evidence>
<protein>
    <submittedName>
        <fullName evidence="1">Uncharacterized protein</fullName>
    </submittedName>
</protein>
<gene>
    <name evidence="1" type="ORF">RRG08_014662</name>
</gene>
<accession>A0AAE0YI37</accession>
<proteinExistence type="predicted"/>
<dbReference type="EMBL" id="JAWDGP010006162">
    <property type="protein sequence ID" value="KAK3746188.1"/>
    <property type="molecule type" value="Genomic_DNA"/>
</dbReference>
<dbReference type="AlphaFoldDB" id="A0AAE0YI37"/>
<dbReference type="Proteomes" id="UP001283361">
    <property type="component" value="Unassembled WGS sequence"/>
</dbReference>
<comment type="caution">
    <text evidence="1">The sequence shown here is derived from an EMBL/GenBank/DDBJ whole genome shotgun (WGS) entry which is preliminary data.</text>
</comment>
<sequence>METPGDCSICCKPSVLITLRPSPPITRSSPSLCRPADRRLVGFSRCPTPSRTVRTRPALPQLSAVAFYSACRCPRRGVAVVCLWLSSAGRAGARSNLSSLRLQKSRRALTYIAANTAVPWSVWAWICLDSLTGRCLF</sequence>
<keyword evidence="2" id="KW-1185">Reference proteome</keyword>
<name>A0AAE0YI37_9GAST</name>
<evidence type="ECO:0000313" key="2">
    <source>
        <dbReference type="Proteomes" id="UP001283361"/>
    </source>
</evidence>